<sequence length="208" mass="22289">MSDAGDNGPHGPRKGTSDMKRKTKITLAALSAALVVLSAAPRLVQAEDSQTIALKDDIRTVVLHGDGTALKLTTHEGTTREALLITEDNIGCPLTSSVQADGDQLQISVEKGPMRIGFWCDPDVTLSLPEGLNIEIGLSNLAADIKGSFERVSIRTGQSVIDFDGRAAHFTLEGRRAAVRLNFPRDMPREAVELDVDTILSQVTFNGV</sequence>
<protein>
    <submittedName>
        <fullName evidence="2">Uncharacterized protein</fullName>
    </submittedName>
</protein>
<evidence type="ECO:0000313" key="2">
    <source>
        <dbReference type="EMBL" id="ANP43445.1"/>
    </source>
</evidence>
<keyword evidence="2" id="KW-0614">Plasmid</keyword>
<accession>A0A1B1AA43</accession>
<dbReference type="AlphaFoldDB" id="A0A1B1AA43"/>
<evidence type="ECO:0000256" key="1">
    <source>
        <dbReference type="SAM" id="MobiDB-lite"/>
    </source>
</evidence>
<geneLocation type="plasmid" evidence="2 3">
    <name>unnamed2</name>
</geneLocation>
<dbReference type="KEGG" id="rmb:K529_022065"/>
<dbReference type="EMBL" id="CP015232">
    <property type="protein sequence ID" value="ANP43445.1"/>
    <property type="molecule type" value="Genomic_DNA"/>
</dbReference>
<name>A0A1B1AA43_9RHOB</name>
<evidence type="ECO:0000313" key="3">
    <source>
        <dbReference type="Proteomes" id="UP000013243"/>
    </source>
</evidence>
<gene>
    <name evidence="2" type="ORF">K529_022065</name>
</gene>
<feature type="region of interest" description="Disordered" evidence="1">
    <location>
        <begin position="1"/>
        <end position="21"/>
    </location>
</feature>
<organism evidence="2 3">
    <name type="scientific">Tritonibacter mobilis F1926</name>
    <dbReference type="NCBI Taxonomy" id="1265309"/>
    <lineage>
        <taxon>Bacteria</taxon>
        <taxon>Pseudomonadati</taxon>
        <taxon>Pseudomonadota</taxon>
        <taxon>Alphaproteobacteria</taxon>
        <taxon>Rhodobacterales</taxon>
        <taxon>Paracoccaceae</taxon>
        <taxon>Tritonibacter</taxon>
    </lineage>
</organism>
<reference evidence="2 3" key="1">
    <citation type="journal article" date="2016" name="ISME J.">
        <title>Global occurrence and heterogeneity of the Roseobacter-clade species Ruegeria mobilis.</title>
        <authorList>
            <person name="Sonnenschein E."/>
            <person name="Gram L."/>
        </authorList>
    </citation>
    <scope>NUCLEOTIDE SEQUENCE [LARGE SCALE GENOMIC DNA]</scope>
    <source>
        <strain evidence="2 3">F1926</strain>
        <plasmid evidence="2 3">unnamed2</plasmid>
    </source>
</reference>
<dbReference type="Proteomes" id="UP000013243">
    <property type="component" value="Plasmid unnamed2"/>
</dbReference>
<proteinExistence type="predicted"/>